<feature type="transmembrane region" description="Helical" evidence="8">
    <location>
        <begin position="518"/>
        <end position="537"/>
    </location>
</feature>
<feature type="transmembrane region" description="Helical" evidence="8">
    <location>
        <begin position="359"/>
        <end position="384"/>
    </location>
</feature>
<evidence type="ECO:0000256" key="4">
    <source>
        <dbReference type="ARBA" id="ARBA00022692"/>
    </source>
</evidence>
<dbReference type="Proteomes" id="UP000247498">
    <property type="component" value="Unassembled WGS sequence"/>
</dbReference>
<reference evidence="9 10" key="1">
    <citation type="journal article" date="2018" name="Sci. Rep.">
        <title>Raphidocelis subcapitata (=Pseudokirchneriella subcapitata) provides an insight into genome evolution and environmental adaptations in the Sphaeropleales.</title>
        <authorList>
            <person name="Suzuki S."/>
            <person name="Yamaguchi H."/>
            <person name="Nakajima N."/>
            <person name="Kawachi M."/>
        </authorList>
    </citation>
    <scope>NUCLEOTIDE SEQUENCE [LARGE SCALE GENOMIC DNA]</scope>
    <source>
        <strain evidence="9 10">NIES-35</strain>
    </source>
</reference>
<feature type="transmembrane region" description="Helical" evidence="8">
    <location>
        <begin position="549"/>
        <end position="564"/>
    </location>
</feature>
<organism evidence="9 10">
    <name type="scientific">Raphidocelis subcapitata</name>
    <dbReference type="NCBI Taxonomy" id="307507"/>
    <lineage>
        <taxon>Eukaryota</taxon>
        <taxon>Viridiplantae</taxon>
        <taxon>Chlorophyta</taxon>
        <taxon>core chlorophytes</taxon>
        <taxon>Chlorophyceae</taxon>
        <taxon>CS clade</taxon>
        <taxon>Sphaeropleales</taxon>
        <taxon>Selenastraceae</taxon>
        <taxon>Raphidocelis</taxon>
    </lineage>
</organism>
<gene>
    <name evidence="9" type="ORF">Rsub_00947</name>
</gene>
<keyword evidence="3" id="KW-0813">Transport</keyword>
<evidence type="ECO:0000256" key="7">
    <source>
        <dbReference type="SAM" id="MobiDB-lite"/>
    </source>
</evidence>
<evidence type="ECO:0000256" key="3">
    <source>
        <dbReference type="ARBA" id="ARBA00022448"/>
    </source>
</evidence>
<keyword evidence="5 8" id="KW-1133">Transmembrane helix</keyword>
<evidence type="ECO:0000256" key="2">
    <source>
        <dbReference type="ARBA" id="ARBA00010276"/>
    </source>
</evidence>
<protein>
    <submittedName>
        <fullName evidence="9">Metal-nicotianamine transporter-like protein</fullName>
    </submittedName>
</protein>
<keyword evidence="6 8" id="KW-0472">Membrane</keyword>
<comment type="caution">
    <text evidence="9">The sequence shown here is derived from an EMBL/GenBank/DDBJ whole genome shotgun (WGS) entry which is preliminary data.</text>
</comment>
<dbReference type="GO" id="GO:0016020">
    <property type="term" value="C:membrane"/>
    <property type="evidence" value="ECO:0007669"/>
    <property type="project" value="UniProtKB-SubCell"/>
</dbReference>
<keyword evidence="10" id="KW-1185">Reference proteome</keyword>
<comment type="similarity">
    <text evidence="2">Belongs to the YSL (TC 2.A.67.2) family.</text>
</comment>
<name>A0A2V0NTS7_9CHLO</name>
<dbReference type="EMBL" id="BDRX01000004">
    <property type="protein sequence ID" value="GBF88235.1"/>
    <property type="molecule type" value="Genomic_DNA"/>
</dbReference>
<sequence length="797" mass="85596">MGTAPEPGDGLSGASHAVTADSVQKRHPRAQGEAPVADAHATLVKDPSTGETKGDDIDATLDELPKWTSQLSLRGYIVGTALGALFTIISLKLTLGTAGIIPSLNIPGGLISFAAIKSITTAGTSLRLSQRAPRLHSLLFQPFGLQENAVMQTYILSMGAGGFGSYLTGMGYQAYRNLGGAPRDSPDFDPSAVYDPVPTHTMPYLVLTTVLGAFMLTQLRRLMIIEWRLPFPSGTASGIMLTSFHTANGASEAIRKVKVLSFTGLCSFAFSVFKWFFQGTDYGCGFTAWPTFGFAAMKYTWNFDWQLNYVGAGMICPHIVNWSMLFGAILSWGFMWPMLQKREGDWYPAGLGPHDFQGIFGYKVFLVISILMGEGLYMVLRVLVSSGKDTAKRVREVRAARRLPKFHASGESRAELLEDSLQPTSSGIGAAAAGAAAPDVLSQHVPPVMADGLPVDKEDQSDENEALISFKETPQERRLRTALFLRETIPWWMGPTGYVTLAVLSTIFIPMVYTPVKWYYVLVAYIVTPLFALPNSYGCGLTDWDMSSMYAKLALFIFAAWAGVEGNGVIVGLGICGVVLSATSSAATLMGDLRTGYICLASPRAMFAAQLVGQLVGAVLTPLAFMLFYKTGQVNVPGGPYPAPFADIYRGMAEIGTKGFGALPKYCTVLMGTFFAAGILISLIRDLMPKKWGKWIPSPMAMSIPFYIGAASAIDFWLGSMVMHIWEFISPAAAEALGPTVGAGLLVGDGLWSIPSSILAIVGRAPPVCMGFLPRGPKCGLPYCMAFWRGGSGGAPH</sequence>
<evidence type="ECO:0000313" key="9">
    <source>
        <dbReference type="EMBL" id="GBF88235.1"/>
    </source>
</evidence>
<dbReference type="InterPro" id="IPR004813">
    <property type="entry name" value="OPT"/>
</dbReference>
<keyword evidence="4 8" id="KW-0812">Transmembrane</keyword>
<feature type="transmembrane region" description="Helical" evidence="8">
    <location>
        <begin position="201"/>
        <end position="219"/>
    </location>
</feature>
<dbReference type="InParanoid" id="A0A2V0NTS7"/>
<feature type="transmembrane region" description="Helical" evidence="8">
    <location>
        <begin position="149"/>
        <end position="168"/>
    </location>
</feature>
<evidence type="ECO:0000256" key="1">
    <source>
        <dbReference type="ARBA" id="ARBA00004141"/>
    </source>
</evidence>
<comment type="subcellular location">
    <subcellularLocation>
        <location evidence="1">Membrane</location>
        <topology evidence="1">Multi-pass membrane protein</topology>
    </subcellularLocation>
</comment>
<evidence type="ECO:0000256" key="5">
    <source>
        <dbReference type="ARBA" id="ARBA00022989"/>
    </source>
</evidence>
<dbReference type="PANTHER" id="PTHR31645">
    <property type="entry name" value="OLIGOPEPTIDE TRANSPORTER YGL114W-RELATED"/>
    <property type="match status" value="1"/>
</dbReference>
<evidence type="ECO:0000313" key="10">
    <source>
        <dbReference type="Proteomes" id="UP000247498"/>
    </source>
</evidence>
<dbReference type="InterPro" id="IPR045035">
    <property type="entry name" value="YSL-like"/>
</dbReference>
<dbReference type="PANTHER" id="PTHR31645:SF0">
    <property type="entry name" value="OLIGOPEPTIDE TRANSPORTER YGL114W-RELATED"/>
    <property type="match status" value="1"/>
</dbReference>
<evidence type="ECO:0000256" key="8">
    <source>
        <dbReference type="SAM" id="Phobius"/>
    </source>
</evidence>
<dbReference type="AlphaFoldDB" id="A0A2V0NTS7"/>
<dbReference type="NCBIfam" id="TIGR00728">
    <property type="entry name" value="OPT_sfam"/>
    <property type="match status" value="1"/>
</dbReference>
<feature type="transmembrane region" description="Helical" evidence="8">
    <location>
        <begin position="704"/>
        <end position="726"/>
    </location>
</feature>
<accession>A0A2V0NTS7</accession>
<dbReference type="Pfam" id="PF03169">
    <property type="entry name" value="OPT"/>
    <property type="match status" value="1"/>
</dbReference>
<feature type="region of interest" description="Disordered" evidence="7">
    <location>
        <begin position="1"/>
        <end position="55"/>
    </location>
</feature>
<feature type="transmembrane region" description="Helical" evidence="8">
    <location>
        <begin position="605"/>
        <end position="629"/>
    </location>
</feature>
<dbReference type="STRING" id="307507.A0A2V0NTS7"/>
<dbReference type="FunCoup" id="A0A2V0NTS7">
    <property type="interactions" value="808"/>
</dbReference>
<dbReference type="OrthoDB" id="627262at2759"/>
<feature type="transmembrane region" description="Helical" evidence="8">
    <location>
        <begin position="663"/>
        <end position="684"/>
    </location>
</feature>
<dbReference type="GO" id="GO:0035673">
    <property type="term" value="F:oligopeptide transmembrane transporter activity"/>
    <property type="evidence" value="ECO:0007669"/>
    <property type="project" value="InterPro"/>
</dbReference>
<proteinExistence type="inferred from homology"/>
<feature type="transmembrane region" description="Helical" evidence="8">
    <location>
        <begin position="489"/>
        <end position="512"/>
    </location>
</feature>
<feature type="transmembrane region" description="Helical" evidence="8">
    <location>
        <begin position="570"/>
        <end position="593"/>
    </location>
</feature>
<evidence type="ECO:0000256" key="6">
    <source>
        <dbReference type="ARBA" id="ARBA00023136"/>
    </source>
</evidence>
<feature type="transmembrane region" description="Helical" evidence="8">
    <location>
        <begin position="76"/>
        <end position="100"/>
    </location>
</feature>